<protein>
    <submittedName>
        <fullName evidence="1">Uncharacterized protein</fullName>
    </submittedName>
</protein>
<dbReference type="Proteomes" id="UP000186817">
    <property type="component" value="Unassembled WGS sequence"/>
</dbReference>
<keyword evidence="2" id="KW-1185">Reference proteome</keyword>
<evidence type="ECO:0000313" key="2">
    <source>
        <dbReference type="Proteomes" id="UP000186817"/>
    </source>
</evidence>
<comment type="caution">
    <text evidence="1">The sequence shown here is derived from an EMBL/GenBank/DDBJ whole genome shotgun (WGS) entry which is preliminary data.</text>
</comment>
<reference evidence="1 2" key="1">
    <citation type="submission" date="2016-02" db="EMBL/GenBank/DDBJ databases">
        <title>Genome analysis of coral dinoflagellate symbionts highlights evolutionary adaptations to a symbiotic lifestyle.</title>
        <authorList>
            <person name="Aranda M."/>
            <person name="Li Y."/>
            <person name="Liew Y.J."/>
            <person name="Baumgarten S."/>
            <person name="Simakov O."/>
            <person name="Wilson M."/>
            <person name="Piel J."/>
            <person name="Ashoor H."/>
            <person name="Bougouffa S."/>
            <person name="Bajic V.B."/>
            <person name="Ryu T."/>
            <person name="Ravasi T."/>
            <person name="Bayer T."/>
            <person name="Micklem G."/>
            <person name="Kim H."/>
            <person name="Bhak J."/>
            <person name="Lajeunesse T.C."/>
            <person name="Voolstra C.R."/>
        </authorList>
    </citation>
    <scope>NUCLEOTIDE SEQUENCE [LARGE SCALE GENOMIC DNA]</scope>
    <source>
        <strain evidence="1 2">CCMP2467</strain>
    </source>
</reference>
<dbReference type="OrthoDB" id="10338732at2759"/>
<gene>
    <name evidence="1" type="ORF">AK812_SmicGene22049</name>
</gene>
<evidence type="ECO:0000313" key="1">
    <source>
        <dbReference type="EMBL" id="OLP95781.1"/>
    </source>
</evidence>
<proteinExistence type="predicted"/>
<dbReference type="EMBL" id="LSRX01000490">
    <property type="protein sequence ID" value="OLP95781.1"/>
    <property type="molecule type" value="Genomic_DNA"/>
</dbReference>
<name>A0A1Q9DKT8_SYMMI</name>
<accession>A0A1Q9DKT8</accession>
<organism evidence="1 2">
    <name type="scientific">Symbiodinium microadriaticum</name>
    <name type="common">Dinoflagellate</name>
    <name type="synonym">Zooxanthella microadriatica</name>
    <dbReference type="NCBI Taxonomy" id="2951"/>
    <lineage>
        <taxon>Eukaryota</taxon>
        <taxon>Sar</taxon>
        <taxon>Alveolata</taxon>
        <taxon>Dinophyceae</taxon>
        <taxon>Suessiales</taxon>
        <taxon>Symbiodiniaceae</taxon>
        <taxon>Symbiodinium</taxon>
    </lineage>
</organism>
<dbReference type="AlphaFoldDB" id="A0A1Q9DKT8"/>
<sequence>MDVTQEQVVPWLALGVSMILCLRVVGTVCPHATLSPFWTCSAQELQDTFELFCEAGIDHLVAVILAENRKGELPWRSLALSFHTLASVLKQELGRLRRSFATEDLARAHDCETLRQHCVLPQTFGCAQRPDASGRGLRVHVYEMELAETCLRAVSPVEDLRRVRLCNGLRCIDRSRTEAVVSDGARLYPIVADDLGLPHYHVSHGKGVWRKMCRRGRKPALQAHSGTIDSSWKYLQQSLPPGLAVSLPGNEPRANPELLQYVYQWCTRFHHDGSMRALLLMLGRFLKQNRFRNL</sequence>